<feature type="coiled-coil region" evidence="1">
    <location>
        <begin position="162"/>
        <end position="196"/>
    </location>
</feature>
<dbReference type="GO" id="GO:0036064">
    <property type="term" value="C:ciliary basal body"/>
    <property type="evidence" value="ECO:0007669"/>
    <property type="project" value="TreeGrafter"/>
</dbReference>
<feature type="compositionally biased region" description="Basic and acidic residues" evidence="2">
    <location>
        <begin position="1412"/>
        <end position="1421"/>
    </location>
</feature>
<dbReference type="OrthoDB" id="2125770at2759"/>
<gene>
    <name evidence="5" type="primary">LOC115886373</name>
</gene>
<feature type="coiled-coil region" evidence="1">
    <location>
        <begin position="220"/>
        <end position="247"/>
    </location>
</feature>
<dbReference type="GO" id="GO:0034451">
    <property type="term" value="C:centriolar satellite"/>
    <property type="evidence" value="ECO:0007669"/>
    <property type="project" value="TreeGrafter"/>
</dbReference>
<feature type="compositionally biased region" description="Polar residues" evidence="2">
    <location>
        <begin position="923"/>
        <end position="948"/>
    </location>
</feature>
<dbReference type="Pfam" id="PF15717">
    <property type="entry name" value="PCM1_C"/>
    <property type="match status" value="1"/>
</dbReference>
<dbReference type="GO" id="GO:0071539">
    <property type="term" value="P:protein localization to centrosome"/>
    <property type="evidence" value="ECO:0007669"/>
    <property type="project" value="InterPro"/>
</dbReference>
<dbReference type="Proteomes" id="UP000504635">
    <property type="component" value="Unplaced"/>
</dbReference>
<keyword evidence="4" id="KW-1185">Reference proteome</keyword>
<feature type="compositionally biased region" description="Polar residues" evidence="2">
    <location>
        <begin position="11"/>
        <end position="22"/>
    </location>
</feature>
<evidence type="ECO:0000313" key="4">
    <source>
        <dbReference type="Proteomes" id="UP000504635"/>
    </source>
</evidence>
<dbReference type="RefSeq" id="XP_030761338.1">
    <property type="nucleotide sequence ID" value="XM_030905478.1"/>
</dbReference>
<organism evidence="4 5">
    <name type="scientific">Sitophilus oryzae</name>
    <name type="common">Rice weevil</name>
    <name type="synonym">Curculio oryzae</name>
    <dbReference type="NCBI Taxonomy" id="7048"/>
    <lineage>
        <taxon>Eukaryota</taxon>
        <taxon>Metazoa</taxon>
        <taxon>Ecdysozoa</taxon>
        <taxon>Arthropoda</taxon>
        <taxon>Hexapoda</taxon>
        <taxon>Insecta</taxon>
        <taxon>Pterygota</taxon>
        <taxon>Neoptera</taxon>
        <taxon>Endopterygota</taxon>
        <taxon>Coleoptera</taxon>
        <taxon>Polyphaga</taxon>
        <taxon>Cucujiformia</taxon>
        <taxon>Curculionidae</taxon>
        <taxon>Dryophthorinae</taxon>
        <taxon>Sitophilus</taxon>
    </lineage>
</organism>
<dbReference type="PANTHER" id="PTHR14164:SF12">
    <property type="entry name" value="PERICENTRIOLAR MATERIAL 1 PROTEIN"/>
    <property type="match status" value="1"/>
</dbReference>
<feature type="region of interest" description="Disordered" evidence="2">
    <location>
        <begin position="667"/>
        <end position="700"/>
    </location>
</feature>
<feature type="compositionally biased region" description="Polar residues" evidence="2">
    <location>
        <begin position="459"/>
        <end position="474"/>
    </location>
</feature>
<feature type="region of interest" description="Disordered" evidence="2">
    <location>
        <begin position="196"/>
        <end position="215"/>
    </location>
</feature>
<feature type="region of interest" description="Disordered" evidence="2">
    <location>
        <begin position="1399"/>
        <end position="1421"/>
    </location>
</feature>
<feature type="compositionally biased region" description="Low complexity" evidence="2">
    <location>
        <begin position="954"/>
        <end position="968"/>
    </location>
</feature>
<evidence type="ECO:0000259" key="3">
    <source>
        <dbReference type="Pfam" id="PF15717"/>
    </source>
</evidence>
<proteinExistence type="predicted"/>
<feature type="compositionally biased region" description="Basic residues" evidence="2">
    <location>
        <begin position="971"/>
        <end position="980"/>
    </location>
</feature>
<dbReference type="InParanoid" id="A0A6J2YBT7"/>
<evidence type="ECO:0000256" key="1">
    <source>
        <dbReference type="SAM" id="Coils"/>
    </source>
</evidence>
<feature type="region of interest" description="Disordered" evidence="2">
    <location>
        <begin position="456"/>
        <end position="491"/>
    </location>
</feature>
<dbReference type="InterPro" id="IPR024138">
    <property type="entry name" value="Pericentriolar_Pcm1"/>
</dbReference>
<feature type="region of interest" description="Disordered" evidence="2">
    <location>
        <begin position="923"/>
        <end position="998"/>
    </location>
</feature>
<feature type="region of interest" description="Disordered" evidence="2">
    <location>
        <begin position="1"/>
        <end position="22"/>
    </location>
</feature>
<feature type="domain" description="Pericentriolar material 1 protein C-terminal" evidence="3">
    <location>
        <begin position="1084"/>
        <end position="1162"/>
    </location>
</feature>
<accession>A0A6J2YBT7</accession>
<sequence>MADGTGHKNRPNTGTVPKIKYSNNAAAIHTSQEQSKGPRMSNNLSPLWHTYVDSSNILQNKRRNQRNKYLSMDVALDGSELPNGLAAYSVNGITPVTSSSNSRRDSVGSTLKCDNVTKYPDRKQIEDKLSQIREYLEVTSSLMTSIRNSDEQIFDIDEKTHLLQMRNDLLDSEKKLVNLLEEIDNSEKMEAAANNTLQGLPNGDNSSENSENGIKIEPDINSYDNEISALREQSQQLLLKQHKAENRFVEARHNQEKILLPHCSNQVNLDHQKLNKNMSLSEFDSAIKDLENRARRLNRSNANQNGGPEKIVTEMQNLHSQLVTLANANNEREELIHVLDNRDAELRLQQAELRNKLLELQTKKEQVDNLVLQLQSFEDEEPNEIGLQVRNIVSMKDQLGKLKEMLDIVNNAENSSAAEVQATANEICLRAENLQNQISKPVHKRNDSYVENRLDNHVSNDTYQKQLNKSQRNQGARPKQRTSSINEKLALKSELEAKKRELEEIMGKHKAGTSNLNHDVIGNPDNDMSWKPSIFCHDQGSDDRLSSNGDENEYSEIQDGGNVIFPQQTNYFQSNLSKRLRDSQSECEIPTERIQSFSRTPERNLRSLSSNTSEFVREQQRLSNKQDKLQKQLELIKTVCDSVLGEIPNNQQQSNFQQVRNNITPSSVYSEQQGPSSTFRTSQNQLNVFNGNGDAPWSHGQSNYNNHNESNNYQNWLTTNTLQTQSFMLNTLNQCCQMLWFQQRELAALRSTVTMLQERLDVHPYPIQAMNDQNMPLNLQVPYPSSVVQNQIPNNNLRPPAPTKTNHQVSAACSMPNLNQYNPAAVASNNDLASFANVAATAAPSGVPNSGLLESCLNNLSQLNTSQSIDHANNVLHAVNSSNLNHQALPAQMWNGQALNNQVAPGNRANNYWDNFRSYSRQNQLSAKNSESGFQNSASGIDRTQNPFPLTAGTSKSNSEHSSTNSQEHTPRKRVLKTTRHNTETASRASEHQAPPPDVLIVNQNRHKLGCDQSEIAGLAQLEQHRNLEELELGLHRLFNISHPRSLIDGAEDDSNGLRTIVPERRQNEWHNEQTSQRPKKNKLVDELRENVYKEVASLISANEARPHFLIQLFKDLKKIESDSLRLKILQSIQNILTQSLPSQQNANPRQLTESDSLTLSESSEQASVWSRPTKQFSSDILNMRLESDEPLLQNSYKELISLLDNTEDEVMGISLLTTIKQVFLESELFKESVKDTVFLKHFSNVLDDVLEQYLGKKVHDIKIHLIQTIGDFLQGELSFIHLIQETIPETRVSQDRKDSIHSNAAYSVASTLFDIPNQDALQNGDNIQNGDLAEADQTRMEENELDEEGAVGGFVESEEDDMKIMSQGHSEEVLNGPSIDFPSSSEGLDQVPTRLQTKIKSGAATPTKDVLSAHHDVEPY</sequence>
<protein>
    <submittedName>
        <fullName evidence="5">Pericentriolar material 1 protein isoform X1</fullName>
    </submittedName>
</protein>
<dbReference type="GO" id="GO:1905515">
    <property type="term" value="P:non-motile cilium assembly"/>
    <property type="evidence" value="ECO:0007669"/>
    <property type="project" value="TreeGrafter"/>
</dbReference>
<reference evidence="5" key="1">
    <citation type="submission" date="2025-08" db="UniProtKB">
        <authorList>
            <consortium name="RefSeq"/>
        </authorList>
    </citation>
    <scope>IDENTIFICATION</scope>
    <source>
        <tissue evidence="5">Gonads</tissue>
    </source>
</reference>
<keyword evidence="1" id="KW-0175">Coiled coil</keyword>
<evidence type="ECO:0000313" key="5">
    <source>
        <dbReference type="RefSeq" id="XP_030761338.1"/>
    </source>
</evidence>
<name>A0A6J2YBT7_SITOR</name>
<dbReference type="InterPro" id="IPR031446">
    <property type="entry name" value="PCM1_C"/>
</dbReference>
<dbReference type="KEGG" id="soy:115886373"/>
<feature type="compositionally biased region" description="Polar residues" evidence="2">
    <location>
        <begin position="667"/>
        <end position="690"/>
    </location>
</feature>
<dbReference type="GO" id="GO:0034454">
    <property type="term" value="P:microtubule anchoring at centrosome"/>
    <property type="evidence" value="ECO:0007669"/>
    <property type="project" value="InterPro"/>
</dbReference>
<evidence type="ECO:0000256" key="2">
    <source>
        <dbReference type="SAM" id="MobiDB-lite"/>
    </source>
</evidence>
<feature type="coiled-coil region" evidence="1">
    <location>
        <begin position="280"/>
        <end position="380"/>
    </location>
</feature>
<dbReference type="PANTHER" id="PTHR14164">
    <property type="entry name" value="PERICENTRIOLAR MATERIAL 1-RELATED"/>
    <property type="match status" value="1"/>
</dbReference>
<dbReference type="GeneID" id="115886373"/>